<protein>
    <submittedName>
        <fullName evidence="2">Uncharacterized protein</fullName>
    </submittedName>
</protein>
<name>A0A0D2M283_9CHLO</name>
<evidence type="ECO:0000256" key="1">
    <source>
        <dbReference type="SAM" id="MobiDB-lite"/>
    </source>
</evidence>
<reference evidence="2 3" key="1">
    <citation type="journal article" date="2013" name="BMC Genomics">
        <title>Reconstruction of the lipid metabolism for the microalga Monoraphidium neglectum from its genome sequence reveals characteristics suitable for biofuel production.</title>
        <authorList>
            <person name="Bogen C."/>
            <person name="Al-Dilaimi A."/>
            <person name="Albersmeier A."/>
            <person name="Wichmann J."/>
            <person name="Grundmann M."/>
            <person name="Rupp O."/>
            <person name="Lauersen K.J."/>
            <person name="Blifernez-Klassen O."/>
            <person name="Kalinowski J."/>
            <person name="Goesmann A."/>
            <person name="Mussgnug J.H."/>
            <person name="Kruse O."/>
        </authorList>
    </citation>
    <scope>NUCLEOTIDE SEQUENCE [LARGE SCALE GENOMIC DNA]</scope>
    <source>
        <strain evidence="2 3">SAG 48.87</strain>
    </source>
</reference>
<proteinExistence type="predicted"/>
<sequence>MEAPVNEWQQLHRQLQASDLVALLEGDDFLATPPEGPEGVTVLSDAVARRRRQAAAAEAAAAGAFGGEDEDDSLVEGGGGDGWLPEP</sequence>
<feature type="region of interest" description="Disordered" evidence="1">
    <location>
        <begin position="61"/>
        <end position="87"/>
    </location>
</feature>
<evidence type="ECO:0000313" key="3">
    <source>
        <dbReference type="Proteomes" id="UP000054498"/>
    </source>
</evidence>
<dbReference type="KEGG" id="mng:MNEG_10205"/>
<accession>A0A0D2M283</accession>
<organism evidence="2 3">
    <name type="scientific">Monoraphidium neglectum</name>
    <dbReference type="NCBI Taxonomy" id="145388"/>
    <lineage>
        <taxon>Eukaryota</taxon>
        <taxon>Viridiplantae</taxon>
        <taxon>Chlorophyta</taxon>
        <taxon>core chlorophytes</taxon>
        <taxon>Chlorophyceae</taxon>
        <taxon>CS clade</taxon>
        <taxon>Sphaeropleales</taxon>
        <taxon>Selenastraceae</taxon>
        <taxon>Monoraphidium</taxon>
    </lineage>
</organism>
<gene>
    <name evidence="2" type="ORF">MNEG_10205</name>
</gene>
<dbReference type="AlphaFoldDB" id="A0A0D2M283"/>
<dbReference type="RefSeq" id="XP_013896774.1">
    <property type="nucleotide sequence ID" value="XM_014041320.1"/>
</dbReference>
<keyword evidence="3" id="KW-1185">Reference proteome</keyword>
<dbReference type="Proteomes" id="UP000054498">
    <property type="component" value="Unassembled WGS sequence"/>
</dbReference>
<dbReference type="GeneID" id="25727344"/>
<dbReference type="EMBL" id="KK102442">
    <property type="protein sequence ID" value="KIY97754.1"/>
    <property type="molecule type" value="Genomic_DNA"/>
</dbReference>
<feature type="compositionally biased region" description="Gly residues" evidence="1">
    <location>
        <begin position="76"/>
        <end position="87"/>
    </location>
</feature>
<evidence type="ECO:0000313" key="2">
    <source>
        <dbReference type="EMBL" id="KIY97754.1"/>
    </source>
</evidence>